<keyword evidence="6 11" id="KW-1133">Transmembrane helix</keyword>
<evidence type="ECO:0000313" key="13">
    <source>
        <dbReference type="Proteomes" id="UP001497497"/>
    </source>
</evidence>
<feature type="transmembrane region" description="Helical" evidence="11">
    <location>
        <begin position="35"/>
        <end position="55"/>
    </location>
</feature>
<feature type="repeat" description="Solcar" evidence="9">
    <location>
        <begin position="73"/>
        <end position="113"/>
    </location>
</feature>
<dbReference type="Proteomes" id="UP001497497">
    <property type="component" value="Unassembled WGS sequence"/>
</dbReference>
<dbReference type="SUPFAM" id="SSF103506">
    <property type="entry name" value="Mitochondrial carrier"/>
    <property type="match status" value="1"/>
</dbReference>
<feature type="transmembrane region" description="Helical" evidence="11">
    <location>
        <begin position="75"/>
        <end position="93"/>
    </location>
</feature>
<dbReference type="GO" id="GO:0031966">
    <property type="term" value="C:mitochondrial membrane"/>
    <property type="evidence" value="ECO:0007669"/>
    <property type="project" value="UniProtKB-SubCell"/>
</dbReference>
<comment type="caution">
    <text evidence="12">The sequence shown here is derived from an EMBL/GenBank/DDBJ whole genome shotgun (WGS) entry which is preliminary data.</text>
</comment>
<keyword evidence="7" id="KW-0496">Mitochondrion</keyword>
<evidence type="ECO:0000256" key="2">
    <source>
        <dbReference type="ARBA" id="ARBA00006375"/>
    </source>
</evidence>
<keyword evidence="4 9" id="KW-0812">Transmembrane</keyword>
<dbReference type="PANTHER" id="PTHR45624">
    <property type="entry name" value="MITOCHONDRIAL BASIC AMINO ACIDS TRANSPORTER-RELATED"/>
    <property type="match status" value="1"/>
</dbReference>
<dbReference type="GO" id="GO:0022857">
    <property type="term" value="F:transmembrane transporter activity"/>
    <property type="evidence" value="ECO:0007669"/>
    <property type="project" value="TreeGrafter"/>
</dbReference>
<evidence type="ECO:0000256" key="11">
    <source>
        <dbReference type="SAM" id="Phobius"/>
    </source>
</evidence>
<proteinExistence type="inferred from homology"/>
<protein>
    <submittedName>
        <fullName evidence="12">Uncharacterized protein</fullName>
    </submittedName>
</protein>
<dbReference type="InterPro" id="IPR023395">
    <property type="entry name" value="MCP_dom_sf"/>
</dbReference>
<keyword evidence="5" id="KW-0677">Repeat</keyword>
<feature type="non-terminal residue" evidence="12">
    <location>
        <position position="1"/>
    </location>
</feature>
<accession>A0AAV2IPA8</accession>
<evidence type="ECO:0000256" key="7">
    <source>
        <dbReference type="ARBA" id="ARBA00023128"/>
    </source>
</evidence>
<dbReference type="AlphaFoldDB" id="A0AAV2IPA8"/>
<dbReference type="PANTHER" id="PTHR45624:SF10">
    <property type="entry name" value="SLC (SOLUTE CARRIER) HOMOLOG"/>
    <property type="match status" value="1"/>
</dbReference>
<evidence type="ECO:0000256" key="1">
    <source>
        <dbReference type="ARBA" id="ARBA00004225"/>
    </source>
</evidence>
<sequence length="113" mass="12294">CGSTLHARPVPMRNYYSGPLACTVDIIKREGLRGLYKGLLTMFIRDVPSFGLYLLVYEGLHKYMAHHGLSDNKGVMAAIVSGGVAGCVSWASIMPFDVIKSRLQVSETISCGE</sequence>
<dbReference type="InterPro" id="IPR050567">
    <property type="entry name" value="Mitochondrial_Carrier"/>
</dbReference>
<evidence type="ECO:0000256" key="8">
    <source>
        <dbReference type="ARBA" id="ARBA00023136"/>
    </source>
</evidence>
<evidence type="ECO:0000256" key="6">
    <source>
        <dbReference type="ARBA" id="ARBA00022989"/>
    </source>
</evidence>
<keyword evidence="3 10" id="KW-0813">Transport</keyword>
<gene>
    <name evidence="12" type="ORF">GSLYS_00022301001</name>
</gene>
<organism evidence="12 13">
    <name type="scientific">Lymnaea stagnalis</name>
    <name type="common">Great pond snail</name>
    <name type="synonym">Helix stagnalis</name>
    <dbReference type="NCBI Taxonomy" id="6523"/>
    <lineage>
        <taxon>Eukaryota</taxon>
        <taxon>Metazoa</taxon>
        <taxon>Spiralia</taxon>
        <taxon>Lophotrochozoa</taxon>
        <taxon>Mollusca</taxon>
        <taxon>Gastropoda</taxon>
        <taxon>Heterobranchia</taxon>
        <taxon>Euthyneura</taxon>
        <taxon>Panpulmonata</taxon>
        <taxon>Hygrophila</taxon>
        <taxon>Lymnaeoidea</taxon>
        <taxon>Lymnaeidae</taxon>
        <taxon>Lymnaea</taxon>
    </lineage>
</organism>
<dbReference type="InterPro" id="IPR018108">
    <property type="entry name" value="MCP_transmembrane"/>
</dbReference>
<dbReference type="Pfam" id="PF00153">
    <property type="entry name" value="Mito_carr"/>
    <property type="match status" value="2"/>
</dbReference>
<evidence type="ECO:0000256" key="10">
    <source>
        <dbReference type="RuleBase" id="RU000488"/>
    </source>
</evidence>
<feature type="repeat" description="Solcar" evidence="9">
    <location>
        <begin position="1"/>
        <end position="63"/>
    </location>
</feature>
<evidence type="ECO:0000256" key="4">
    <source>
        <dbReference type="ARBA" id="ARBA00022692"/>
    </source>
</evidence>
<comment type="subcellular location">
    <subcellularLocation>
        <location evidence="1">Mitochondrion membrane</location>
        <topology evidence="1">Multi-pass membrane protein</topology>
    </subcellularLocation>
</comment>
<reference evidence="12 13" key="1">
    <citation type="submission" date="2024-04" db="EMBL/GenBank/DDBJ databases">
        <authorList>
            <consortium name="Genoscope - CEA"/>
            <person name="William W."/>
        </authorList>
    </citation>
    <scope>NUCLEOTIDE SEQUENCE [LARGE SCALE GENOMIC DNA]</scope>
</reference>
<name>A0AAV2IPA8_LYMST</name>
<dbReference type="EMBL" id="CAXITT010002616">
    <property type="protein sequence ID" value="CAL1548984.1"/>
    <property type="molecule type" value="Genomic_DNA"/>
</dbReference>
<comment type="similarity">
    <text evidence="2 10">Belongs to the mitochondrial carrier (TC 2.A.29) family.</text>
</comment>
<keyword evidence="8 9" id="KW-0472">Membrane</keyword>
<dbReference type="Gene3D" id="1.50.40.10">
    <property type="entry name" value="Mitochondrial carrier domain"/>
    <property type="match status" value="1"/>
</dbReference>
<evidence type="ECO:0000313" key="12">
    <source>
        <dbReference type="EMBL" id="CAL1548984.1"/>
    </source>
</evidence>
<keyword evidence="13" id="KW-1185">Reference proteome</keyword>
<evidence type="ECO:0000256" key="3">
    <source>
        <dbReference type="ARBA" id="ARBA00022448"/>
    </source>
</evidence>
<evidence type="ECO:0000256" key="9">
    <source>
        <dbReference type="PROSITE-ProRule" id="PRU00282"/>
    </source>
</evidence>
<evidence type="ECO:0000256" key="5">
    <source>
        <dbReference type="ARBA" id="ARBA00022737"/>
    </source>
</evidence>
<dbReference type="PROSITE" id="PS50920">
    <property type="entry name" value="SOLCAR"/>
    <property type="match status" value="2"/>
</dbReference>